<accession>A0AAW2XP81</accession>
<organism evidence="1">
    <name type="scientific">Sesamum latifolium</name>
    <dbReference type="NCBI Taxonomy" id="2727402"/>
    <lineage>
        <taxon>Eukaryota</taxon>
        <taxon>Viridiplantae</taxon>
        <taxon>Streptophyta</taxon>
        <taxon>Embryophyta</taxon>
        <taxon>Tracheophyta</taxon>
        <taxon>Spermatophyta</taxon>
        <taxon>Magnoliopsida</taxon>
        <taxon>eudicotyledons</taxon>
        <taxon>Gunneridae</taxon>
        <taxon>Pentapetalae</taxon>
        <taxon>asterids</taxon>
        <taxon>lamiids</taxon>
        <taxon>Lamiales</taxon>
        <taxon>Pedaliaceae</taxon>
        <taxon>Sesamum</taxon>
    </lineage>
</organism>
<evidence type="ECO:0000313" key="1">
    <source>
        <dbReference type="EMBL" id="KAL0455968.1"/>
    </source>
</evidence>
<protein>
    <submittedName>
        <fullName evidence="1">Uncharacterized protein</fullName>
    </submittedName>
</protein>
<reference evidence="1" key="1">
    <citation type="submission" date="2020-06" db="EMBL/GenBank/DDBJ databases">
        <authorList>
            <person name="Li T."/>
            <person name="Hu X."/>
            <person name="Zhang T."/>
            <person name="Song X."/>
            <person name="Zhang H."/>
            <person name="Dai N."/>
            <person name="Sheng W."/>
            <person name="Hou X."/>
            <person name="Wei L."/>
        </authorList>
    </citation>
    <scope>NUCLEOTIDE SEQUENCE</scope>
    <source>
        <strain evidence="1">KEN1</strain>
        <tissue evidence="1">Leaf</tissue>
    </source>
</reference>
<dbReference type="InterPro" id="IPR004242">
    <property type="entry name" value="Transposase_21"/>
</dbReference>
<dbReference type="AlphaFoldDB" id="A0AAW2XP81"/>
<dbReference type="Pfam" id="PF02992">
    <property type="entry name" value="Transposase_21"/>
    <property type="match status" value="1"/>
</dbReference>
<dbReference type="PANTHER" id="PTHR10775">
    <property type="entry name" value="OS08G0208400 PROTEIN"/>
    <property type="match status" value="1"/>
</dbReference>
<proteinExistence type="predicted"/>
<name>A0AAW2XP81_9LAMI</name>
<reference evidence="1" key="2">
    <citation type="journal article" date="2024" name="Plant">
        <title>Genomic evolution and insights into agronomic trait innovations of Sesamum species.</title>
        <authorList>
            <person name="Miao H."/>
            <person name="Wang L."/>
            <person name="Qu L."/>
            <person name="Liu H."/>
            <person name="Sun Y."/>
            <person name="Le M."/>
            <person name="Wang Q."/>
            <person name="Wei S."/>
            <person name="Zheng Y."/>
            <person name="Lin W."/>
            <person name="Duan Y."/>
            <person name="Cao H."/>
            <person name="Xiong S."/>
            <person name="Wang X."/>
            <person name="Wei L."/>
            <person name="Li C."/>
            <person name="Ma Q."/>
            <person name="Ju M."/>
            <person name="Zhao R."/>
            <person name="Li G."/>
            <person name="Mu C."/>
            <person name="Tian Q."/>
            <person name="Mei H."/>
            <person name="Zhang T."/>
            <person name="Gao T."/>
            <person name="Zhang H."/>
        </authorList>
    </citation>
    <scope>NUCLEOTIDE SEQUENCE</scope>
    <source>
        <strain evidence="1">KEN1</strain>
    </source>
</reference>
<sequence length="150" mass="17263">MLPKGHRLPGSFYSSKKVVAPLGLGVQKIDACENDCMLYLKEDKEMQECKICHHLRFKPRTCGGKKKYKDIPFKKLSYLPLAPRLQRLHTLKTTAEHMLWYKKTLGEDGKLYHPRDGEARKHFDQTYPSFATEPLNVRIALSTDGFNLLG</sequence>
<dbReference type="EMBL" id="JACGWN010000003">
    <property type="protein sequence ID" value="KAL0455968.1"/>
    <property type="molecule type" value="Genomic_DNA"/>
</dbReference>
<dbReference type="PANTHER" id="PTHR10775:SF182">
    <property type="entry name" value="TRANSPOSON, EN_SPM-LIKE, TRANSPOSASE-ASSOCIATED DOMAIN PROTEIN-RELATED"/>
    <property type="match status" value="1"/>
</dbReference>
<comment type="caution">
    <text evidence="1">The sequence shown here is derived from an EMBL/GenBank/DDBJ whole genome shotgun (WGS) entry which is preliminary data.</text>
</comment>
<gene>
    <name evidence="1" type="ORF">Slati_0936000</name>
</gene>